<proteinExistence type="predicted"/>
<accession>M6FN03</accession>
<organism evidence="1 2">
    <name type="scientific">Leptospira kirschneri serovar Bulgarica str. Nikolaevo</name>
    <dbReference type="NCBI Taxonomy" id="1240687"/>
    <lineage>
        <taxon>Bacteria</taxon>
        <taxon>Pseudomonadati</taxon>
        <taxon>Spirochaetota</taxon>
        <taxon>Spirochaetia</taxon>
        <taxon>Leptospirales</taxon>
        <taxon>Leptospiraceae</taxon>
        <taxon>Leptospira</taxon>
    </lineage>
</organism>
<name>M6FN03_9LEPT</name>
<evidence type="ECO:0000313" key="2">
    <source>
        <dbReference type="Proteomes" id="UP000011980"/>
    </source>
</evidence>
<dbReference type="AlphaFoldDB" id="M6FN03"/>
<comment type="caution">
    <text evidence="1">The sequence shown here is derived from an EMBL/GenBank/DDBJ whole genome shotgun (WGS) entry which is preliminary data.</text>
</comment>
<protein>
    <submittedName>
        <fullName evidence="1">Uncharacterized protein</fullName>
    </submittedName>
</protein>
<dbReference type="EMBL" id="ANCE01000108">
    <property type="protein sequence ID" value="EMK24146.1"/>
    <property type="molecule type" value="Genomic_DNA"/>
</dbReference>
<evidence type="ECO:0000313" key="1">
    <source>
        <dbReference type="EMBL" id="EMK24146.1"/>
    </source>
</evidence>
<gene>
    <name evidence="1" type="ORF">LEP1GSC008_2889</name>
</gene>
<sequence length="37" mass="4441">MWIHGETSKLDRHSKKENDLLEKLSSYKNYNFTVNTL</sequence>
<reference evidence="1 2" key="1">
    <citation type="submission" date="2013-01" db="EMBL/GenBank/DDBJ databases">
        <authorList>
            <person name="Harkins D.M."/>
            <person name="Durkin A.S."/>
            <person name="Brinkac L.M."/>
            <person name="Haft D.H."/>
            <person name="Selengut J.D."/>
            <person name="Sanka R."/>
            <person name="DePew J."/>
            <person name="Purushe J."/>
            <person name="Galloway R.L."/>
            <person name="Vinetz J.M."/>
            <person name="Sutton G.G."/>
            <person name="Nierman W.C."/>
            <person name="Fouts D.E."/>
        </authorList>
    </citation>
    <scope>NUCLEOTIDE SEQUENCE [LARGE SCALE GENOMIC DNA]</scope>
    <source>
        <strain evidence="1 2">Nikolaevo</strain>
    </source>
</reference>
<dbReference type="Proteomes" id="UP000011980">
    <property type="component" value="Unassembled WGS sequence"/>
</dbReference>